<evidence type="ECO:0000256" key="2">
    <source>
        <dbReference type="ARBA" id="ARBA00022670"/>
    </source>
</evidence>
<reference evidence="5 6" key="1">
    <citation type="journal article" date="2013" name="Genome Announc.">
        <title>Draft Genome Sequence of Sphingobium lactosutens Strain DS20T, Isolated from a Hexachlorocyclohexane Dumpsite.</title>
        <authorList>
            <person name="Kumar R."/>
            <person name="Dwivedi V."/>
            <person name="Negi V."/>
            <person name="Khurana J.P."/>
            <person name="Lal R."/>
        </authorList>
    </citation>
    <scope>NUCLEOTIDE SEQUENCE [LARGE SCALE GENOMIC DNA]</scope>
    <source>
        <strain evidence="5 6">DS20</strain>
    </source>
</reference>
<organism evidence="5 6">
    <name type="scientific">Sphingobium lactosutens DS20</name>
    <dbReference type="NCBI Taxonomy" id="1331060"/>
    <lineage>
        <taxon>Bacteria</taxon>
        <taxon>Pseudomonadati</taxon>
        <taxon>Pseudomonadota</taxon>
        <taxon>Alphaproteobacteria</taxon>
        <taxon>Sphingomonadales</taxon>
        <taxon>Sphingomonadaceae</taxon>
        <taxon>Sphingobium</taxon>
    </lineage>
</organism>
<evidence type="ECO:0000313" key="5">
    <source>
        <dbReference type="EMBL" id="EQB15578.1"/>
    </source>
</evidence>
<comment type="caution">
    <text evidence="5">The sequence shown here is derived from an EMBL/GenBank/DDBJ whole genome shotgun (WGS) entry which is preliminary data.</text>
</comment>
<feature type="domain" description="Prohead serine protease" evidence="4">
    <location>
        <begin position="21"/>
        <end position="174"/>
    </location>
</feature>
<dbReference type="Proteomes" id="UP000015531">
    <property type="component" value="Unassembled WGS sequence"/>
</dbReference>
<dbReference type="RefSeq" id="WP_021225888.1">
    <property type="nucleotide sequence ID" value="NZ_ATDP01000082.1"/>
</dbReference>
<protein>
    <submittedName>
        <fullName evidence="5">Peptidase U35</fullName>
    </submittedName>
</protein>
<evidence type="ECO:0000256" key="1">
    <source>
        <dbReference type="ARBA" id="ARBA00022612"/>
    </source>
</evidence>
<dbReference type="InterPro" id="IPR054613">
    <property type="entry name" value="Peptidase_S78_dom"/>
</dbReference>
<dbReference type="Pfam" id="PF04586">
    <property type="entry name" value="Peptidase_S78"/>
    <property type="match status" value="1"/>
</dbReference>
<keyword evidence="6" id="KW-1185">Reference proteome</keyword>
<dbReference type="GO" id="GO:0006508">
    <property type="term" value="P:proteolysis"/>
    <property type="evidence" value="ECO:0007669"/>
    <property type="project" value="UniProtKB-KW"/>
</dbReference>
<keyword evidence="3" id="KW-0378">Hydrolase</keyword>
<dbReference type="GO" id="GO:0008233">
    <property type="term" value="F:peptidase activity"/>
    <property type="evidence" value="ECO:0007669"/>
    <property type="project" value="UniProtKB-KW"/>
</dbReference>
<keyword evidence="2" id="KW-0645">Protease</keyword>
<dbReference type="NCBIfam" id="TIGR01543">
    <property type="entry name" value="proheadase_HK97"/>
    <property type="match status" value="1"/>
</dbReference>
<accession>T0HTV9</accession>
<dbReference type="EMBL" id="ATDP01000082">
    <property type="protein sequence ID" value="EQB15578.1"/>
    <property type="molecule type" value="Genomic_DNA"/>
</dbReference>
<dbReference type="AlphaFoldDB" id="T0HTV9"/>
<evidence type="ECO:0000259" key="4">
    <source>
        <dbReference type="Pfam" id="PF04586"/>
    </source>
</evidence>
<dbReference type="OrthoDB" id="9804926at2"/>
<dbReference type="InterPro" id="IPR006433">
    <property type="entry name" value="Prohead_protease"/>
</dbReference>
<proteinExistence type="predicted"/>
<dbReference type="eggNOG" id="COG3740">
    <property type="taxonomic scope" value="Bacteria"/>
</dbReference>
<evidence type="ECO:0000256" key="3">
    <source>
        <dbReference type="ARBA" id="ARBA00022801"/>
    </source>
</evidence>
<sequence length="207" mass="22988">MPTPTKPKTDDREVRALTEGLELRSLEGATDTRTAAGYAVLYDQEANVFDLWIETIAPGAFDKSLQQRDVLAIHSHDTGRVLGRKNAGTLSLRSDAKGLAFENPLPDTSDGRDLAVQIERGDIPGMSFGFRATKQEWDDSVDPPRRTILEGELYEITYTPVPVWSQTEVGLRSLEGARQERRSHNKAGAIGRIASKRMRLAQAERKI</sequence>
<dbReference type="PATRIC" id="fig|1331060.3.peg.2068"/>
<name>T0HTV9_9SPHN</name>
<evidence type="ECO:0000313" key="6">
    <source>
        <dbReference type="Proteomes" id="UP000015531"/>
    </source>
</evidence>
<keyword evidence="1" id="KW-1188">Viral release from host cell</keyword>
<gene>
    <name evidence="5" type="ORF">RLDS_10820</name>
</gene>